<dbReference type="Proteomes" id="UP000260644">
    <property type="component" value="Unassembled WGS sequence"/>
</dbReference>
<evidence type="ECO:0000256" key="2">
    <source>
        <dbReference type="ARBA" id="ARBA00022803"/>
    </source>
</evidence>
<accession>A0A3E1Y4S9</accession>
<dbReference type="Gene3D" id="1.25.40.10">
    <property type="entry name" value="Tetratricopeptide repeat domain"/>
    <property type="match status" value="1"/>
</dbReference>
<dbReference type="PROSITE" id="PS50005">
    <property type="entry name" value="TPR"/>
    <property type="match status" value="2"/>
</dbReference>
<feature type="repeat" description="TPR" evidence="3">
    <location>
        <begin position="347"/>
        <end position="380"/>
    </location>
</feature>
<keyword evidence="5" id="KW-1185">Reference proteome</keyword>
<evidence type="ECO:0000313" key="4">
    <source>
        <dbReference type="EMBL" id="RFS19689.1"/>
    </source>
</evidence>
<keyword evidence="2 3" id="KW-0802">TPR repeat</keyword>
<protein>
    <submittedName>
        <fullName evidence="4">Tetratricopeptide repeat protein</fullName>
    </submittedName>
</protein>
<organism evidence="4 5">
    <name type="scientific">Chitinophaga silvatica</name>
    <dbReference type="NCBI Taxonomy" id="2282649"/>
    <lineage>
        <taxon>Bacteria</taxon>
        <taxon>Pseudomonadati</taxon>
        <taxon>Bacteroidota</taxon>
        <taxon>Chitinophagia</taxon>
        <taxon>Chitinophagales</taxon>
        <taxon>Chitinophagaceae</taxon>
        <taxon>Chitinophaga</taxon>
    </lineage>
</organism>
<dbReference type="PANTHER" id="PTHR44943">
    <property type="entry name" value="CELLULOSE SYNTHASE OPERON PROTEIN C"/>
    <property type="match status" value="1"/>
</dbReference>
<name>A0A3E1Y4S9_9BACT</name>
<evidence type="ECO:0000313" key="5">
    <source>
        <dbReference type="Proteomes" id="UP000260644"/>
    </source>
</evidence>
<keyword evidence="1" id="KW-0677">Repeat</keyword>
<proteinExistence type="predicted"/>
<reference evidence="4 5" key="1">
    <citation type="submission" date="2018-07" db="EMBL/GenBank/DDBJ databases">
        <title>Chitinophaga K2CV101002-2 sp. nov., isolated from a monsoon evergreen broad-leaved forest soil.</title>
        <authorList>
            <person name="Lv Y."/>
        </authorList>
    </citation>
    <scope>NUCLEOTIDE SEQUENCE [LARGE SCALE GENOMIC DNA]</scope>
    <source>
        <strain evidence="4 5">GDMCC 1.1288</strain>
    </source>
</reference>
<dbReference type="PANTHER" id="PTHR44943:SF8">
    <property type="entry name" value="TPR REPEAT-CONTAINING PROTEIN MJ0263"/>
    <property type="match status" value="1"/>
</dbReference>
<comment type="caution">
    <text evidence="4">The sequence shown here is derived from an EMBL/GenBank/DDBJ whole genome shotgun (WGS) entry which is preliminary data.</text>
</comment>
<dbReference type="SMART" id="SM00028">
    <property type="entry name" value="TPR"/>
    <property type="match status" value="2"/>
</dbReference>
<dbReference type="Pfam" id="PF13432">
    <property type="entry name" value="TPR_16"/>
    <property type="match status" value="1"/>
</dbReference>
<dbReference type="InterPro" id="IPR051685">
    <property type="entry name" value="Ycf3/AcsC/BcsC/TPR_MFPF"/>
</dbReference>
<dbReference type="InterPro" id="IPR019734">
    <property type="entry name" value="TPR_rpt"/>
</dbReference>
<evidence type="ECO:0000256" key="3">
    <source>
        <dbReference type="PROSITE-ProRule" id="PRU00339"/>
    </source>
</evidence>
<feature type="repeat" description="TPR" evidence="3">
    <location>
        <begin position="381"/>
        <end position="414"/>
    </location>
</feature>
<sequence>MSLKKYSASLREILALYKSYLVMSMYEAESLVELSVYALDKSEDAELDRRSLIYNLYQLQQQFDTGFTHFRVMDILIKYHYVYTFPITSHPEYAKHKPWFDRLAAEKKFSFIFLSPLEAYDTDNNPVAGYANYDHTTQQYILYCDAGSILWEQMVANGTITGNDAIAPEEMNIFSVAHEIAELAGEQKDITLLGNWYQLLPYIVMMEDQEGNPINYKALEAILDIIVANDAINAETLPPADELPVGGELGKFCQWWYAAAGDKMKPTAEEEKEEEIDLETIPFTEQVEKSTAWYEQQVIHFLQTANNEIAELEEKGGDENAQARIYDLLQQGLTFAQKGLELSPNEPNLLMNQGSLYMLAGLLDKALASYDAALAVAPDNPNIHLNRAILFWQNDQLPEAIKSFEKVTELDPTNEFALQWLEMARKG</sequence>
<dbReference type="InterPro" id="IPR011990">
    <property type="entry name" value="TPR-like_helical_dom_sf"/>
</dbReference>
<gene>
    <name evidence="4" type="ORF">DVR12_21535</name>
</gene>
<dbReference type="AlphaFoldDB" id="A0A3E1Y4S9"/>
<dbReference type="EMBL" id="QPMM01000012">
    <property type="protein sequence ID" value="RFS19689.1"/>
    <property type="molecule type" value="Genomic_DNA"/>
</dbReference>
<dbReference type="SUPFAM" id="SSF48452">
    <property type="entry name" value="TPR-like"/>
    <property type="match status" value="1"/>
</dbReference>
<evidence type="ECO:0000256" key="1">
    <source>
        <dbReference type="ARBA" id="ARBA00022737"/>
    </source>
</evidence>